<dbReference type="InterPro" id="IPR021720">
    <property type="entry name" value="Malectin_dom"/>
</dbReference>
<feature type="domain" description="Malectin" evidence="4">
    <location>
        <begin position="651"/>
        <end position="800"/>
    </location>
</feature>
<dbReference type="Pfam" id="PF18962">
    <property type="entry name" value="Por_Secre_tail"/>
    <property type="match status" value="1"/>
</dbReference>
<keyword evidence="3" id="KW-0732">Signal</keyword>
<dbReference type="Pfam" id="PF24517">
    <property type="entry name" value="CBM96"/>
    <property type="match status" value="1"/>
</dbReference>
<dbReference type="InterPro" id="IPR013783">
    <property type="entry name" value="Ig-like_fold"/>
</dbReference>
<dbReference type="InterPro" id="IPR055372">
    <property type="entry name" value="CBM96"/>
</dbReference>
<feature type="domain" description="Carbohydrate-binding module family 96" evidence="6">
    <location>
        <begin position="811"/>
        <end position="973"/>
    </location>
</feature>
<reference evidence="7 8" key="1">
    <citation type="submission" date="2019-05" db="EMBL/GenBank/DDBJ databases">
        <authorList>
            <person name="Qu J.-H."/>
        </authorList>
    </citation>
    <scope>NUCLEOTIDE SEQUENCE [LARGE SCALE GENOMIC DNA]</scope>
    <source>
        <strain evidence="7 8">Z12</strain>
    </source>
</reference>
<evidence type="ECO:0000256" key="2">
    <source>
        <dbReference type="ARBA" id="ARBA00022525"/>
    </source>
</evidence>
<protein>
    <submittedName>
        <fullName evidence="7">DNRLRE domain-containing protein</fullName>
    </submittedName>
</protein>
<dbReference type="Gene3D" id="2.60.40.10">
    <property type="entry name" value="Immunoglobulins"/>
    <property type="match status" value="1"/>
</dbReference>
<organism evidence="7 8">
    <name type="scientific">Dyadobacter sediminis</name>
    <dbReference type="NCBI Taxonomy" id="1493691"/>
    <lineage>
        <taxon>Bacteria</taxon>
        <taxon>Pseudomonadati</taxon>
        <taxon>Bacteroidota</taxon>
        <taxon>Cytophagia</taxon>
        <taxon>Cytophagales</taxon>
        <taxon>Spirosomataceae</taxon>
        <taxon>Dyadobacter</taxon>
    </lineage>
</organism>
<keyword evidence="8" id="KW-1185">Reference proteome</keyword>
<evidence type="ECO:0000256" key="3">
    <source>
        <dbReference type="ARBA" id="ARBA00022729"/>
    </source>
</evidence>
<comment type="subcellular location">
    <subcellularLocation>
        <location evidence="1">Secreted</location>
    </subcellularLocation>
</comment>
<feature type="domain" description="Secretion system C-terminal sorting" evidence="5">
    <location>
        <begin position="1002"/>
        <end position="1080"/>
    </location>
</feature>
<comment type="caution">
    <text evidence="7">The sequence shown here is derived from an EMBL/GenBank/DDBJ whole genome shotgun (WGS) entry which is preliminary data.</text>
</comment>
<keyword evidence="2" id="KW-0964">Secreted</keyword>
<dbReference type="PANTHER" id="PTHR42754">
    <property type="entry name" value="ENDOGLUCANASE"/>
    <property type="match status" value="1"/>
</dbReference>
<dbReference type="SUPFAM" id="SSF49785">
    <property type="entry name" value="Galactose-binding domain-like"/>
    <property type="match status" value="1"/>
</dbReference>
<name>A0A5R9KIG9_9BACT</name>
<dbReference type="Proteomes" id="UP000309788">
    <property type="component" value="Unassembled WGS sequence"/>
</dbReference>
<evidence type="ECO:0000313" key="8">
    <source>
        <dbReference type="Proteomes" id="UP000309788"/>
    </source>
</evidence>
<dbReference type="OrthoDB" id="9813435at2"/>
<proteinExistence type="predicted"/>
<dbReference type="NCBIfam" id="TIGR04183">
    <property type="entry name" value="Por_Secre_tail"/>
    <property type="match status" value="1"/>
</dbReference>
<evidence type="ECO:0000259" key="4">
    <source>
        <dbReference type="Pfam" id="PF11721"/>
    </source>
</evidence>
<gene>
    <name evidence="7" type="ORF">FEM55_02420</name>
</gene>
<sequence>MKSSFPEKIRFRNNYGSNRFYIINKCNLLFSIELFLLAASGLIAQPAIEWDKTYEPVSYFMPSVVVSTQDGGIIVGRSLNSTASNYSVGKYNAAGDKEWDKIFGGERRDVLSAIIQTTDGGYLLGGTSGSNKSQDKSENSYSGADYWIIKISADGSKQWDKTFGGSDIDNLSTLKQTADGGYILGGSSISPRDGTKSEVNKGNYDYWIVKITSNGTKQWDKTIGGSGGENLVYVDQTAAGNYILGGYSNSNKSGDKTSGNPGFVDYWIVQLSKDGLKQWDKSFGGNAQDFLVSMDRTSDGGYILGGNSSSTNAMDKSEPNRGLRDFWVVKINANGEKQWDKTIGGEKEDHLKSIKQTADGGYLIGGDSQSGKSGNKTEARKGESDYWIVKLNPAGTIAWNKTIGGAANSSSKLLAAIPERDGGYLLCGNTTSVDAGNDKTAFSSGGGLWVVKLVSETNSKALAFSSGTLDFVNSGSFTTPAQSVTLSANSGTPVVNLKKTRAAWLTLPAPARGALPFSVSPAGLSPNSYSTVVTATAPGYARALLMVHFTVNDITTAPVLEPIGNRKLTLGDTLAFTAKASSASGQTKLFSLVGAPQGATIGASSGVFSWAPQVSGIYQFVVKVSIAGLPQLSDEETIIVDVPNPSGIATIRINAGGGAYTTADGRVFEADKYYDGVDRTSAIADRNILNTDDDELYRSGRSSDYFDYNVPVTNGVVKVTLHFAEIYWGVYPGRPDEKNRRLFHVTAEGLAKLNNYSIIDRAGGALRAVQETFEVEVTDGILNLAFRPTAEMRDKPRVSAIEVEFLGSVSTVTLSPVADGYVSYGTNANTNYGNETELNVKNTNVPELRRVSFLKFSLADFSDISSAKFRIYGYNYQADTRVGLNLIGLDNDNWTEAGITANNAPGGVINTLGTLSVTRKPEYFEIGITEFAKAQFARDKMLTLRIDEAFGGKRILFNSRENAVNKPELIINTAGPVGSAARLAAEEVIMTTVETSSENSVIYPNPVHTQFILQIGNQHQKEVSLKLYDEAGRAHPIQTPEMLHAGTRAEISIADLSLDEGIYHLKVQSVSKSEMLKVMVIK</sequence>
<dbReference type="GO" id="GO:0005576">
    <property type="term" value="C:extracellular region"/>
    <property type="evidence" value="ECO:0007669"/>
    <property type="project" value="UniProtKB-SubCell"/>
</dbReference>
<dbReference type="NCBIfam" id="NF033679">
    <property type="entry name" value="DNRLRE_dom"/>
    <property type="match status" value="1"/>
</dbReference>
<dbReference type="InterPro" id="IPR008979">
    <property type="entry name" value="Galactose-bd-like_sf"/>
</dbReference>
<dbReference type="EMBL" id="VCEI01000011">
    <property type="protein sequence ID" value="TLU96023.1"/>
    <property type="molecule type" value="Genomic_DNA"/>
</dbReference>
<dbReference type="InterPro" id="IPR026444">
    <property type="entry name" value="Secre_tail"/>
</dbReference>
<evidence type="ECO:0000256" key="1">
    <source>
        <dbReference type="ARBA" id="ARBA00004613"/>
    </source>
</evidence>
<dbReference type="Pfam" id="PF11721">
    <property type="entry name" value="Malectin"/>
    <property type="match status" value="1"/>
</dbReference>
<evidence type="ECO:0000313" key="7">
    <source>
        <dbReference type="EMBL" id="TLU96023.1"/>
    </source>
</evidence>
<dbReference type="PANTHER" id="PTHR42754:SF1">
    <property type="entry name" value="LIPOPROTEIN"/>
    <property type="match status" value="1"/>
</dbReference>
<accession>A0A5R9KIG9</accession>
<dbReference type="RefSeq" id="WP_138279717.1">
    <property type="nucleotide sequence ID" value="NZ_BMGE01000001.1"/>
</dbReference>
<dbReference type="AlphaFoldDB" id="A0A5R9KIG9"/>
<evidence type="ECO:0000259" key="6">
    <source>
        <dbReference type="Pfam" id="PF24517"/>
    </source>
</evidence>
<dbReference type="Gene3D" id="2.60.120.430">
    <property type="entry name" value="Galactose-binding lectin"/>
    <property type="match status" value="1"/>
</dbReference>
<evidence type="ECO:0000259" key="5">
    <source>
        <dbReference type="Pfam" id="PF18962"/>
    </source>
</evidence>